<reference evidence="4" key="1">
    <citation type="journal article" date="2008" name="Nat. Genet.">
        <title>The Pristionchus pacificus genome provides a unique perspective on nematode lifestyle and parasitism.</title>
        <authorList>
            <person name="Dieterich C."/>
            <person name="Clifton S.W."/>
            <person name="Schuster L.N."/>
            <person name="Chinwalla A."/>
            <person name="Delehaunty K."/>
            <person name="Dinkelacker I."/>
            <person name="Fulton L."/>
            <person name="Fulton R."/>
            <person name="Godfrey J."/>
            <person name="Minx P."/>
            <person name="Mitreva M."/>
            <person name="Roeseler W."/>
            <person name="Tian H."/>
            <person name="Witte H."/>
            <person name="Yang S.P."/>
            <person name="Wilson R.K."/>
            <person name="Sommer R.J."/>
        </authorList>
    </citation>
    <scope>NUCLEOTIDE SEQUENCE [LARGE SCALE GENOMIC DNA]</scope>
    <source>
        <strain evidence="4">PS312</strain>
    </source>
</reference>
<dbReference type="Pfam" id="PF00788">
    <property type="entry name" value="RA"/>
    <property type="match status" value="1"/>
</dbReference>
<dbReference type="PANTHER" id="PTHR21298">
    <property type="entry name" value="GH01721P"/>
    <property type="match status" value="1"/>
</dbReference>
<organism evidence="3 4">
    <name type="scientific">Pristionchus pacificus</name>
    <name type="common">Parasitic nematode worm</name>
    <dbReference type="NCBI Taxonomy" id="54126"/>
    <lineage>
        <taxon>Eukaryota</taxon>
        <taxon>Metazoa</taxon>
        <taxon>Ecdysozoa</taxon>
        <taxon>Nematoda</taxon>
        <taxon>Chromadorea</taxon>
        <taxon>Rhabditida</taxon>
        <taxon>Rhabditina</taxon>
        <taxon>Diplogasteromorpha</taxon>
        <taxon>Diplogasteroidea</taxon>
        <taxon>Neodiplogasteridae</taxon>
        <taxon>Pristionchus</taxon>
    </lineage>
</organism>
<dbReference type="GO" id="GO:0007165">
    <property type="term" value="P:signal transduction"/>
    <property type="evidence" value="ECO:0007669"/>
    <property type="project" value="InterPro"/>
</dbReference>
<keyword evidence="4" id="KW-1185">Reference proteome</keyword>
<protein>
    <recommendedName>
        <fullName evidence="2">Ras-associating domain-containing protein</fullName>
    </recommendedName>
</protein>
<accession>A0A8R1Z8R5</accession>
<name>A0A8R1Z8R5_PRIPA</name>
<keyword evidence="1" id="KW-1133">Transmembrane helix</keyword>
<sequence>FFFVLESSSFPNSLLPVISLSSTISIWSFSFSFPFSLPLFTFSHFRMLKYKTEFSRSSPSRDEIKSSSISVNDTSSYSNLSRSLSLSSISSLESINSINSNWGTLKIDVSAVTQFSHYKTIRVAESQDVSSIIPLLLSKLKLSSDHIKYELSMEVKTRRDGGVVISYLTLDPHSKPLQLEKCLPNGMSRFILLSILNSK</sequence>
<reference evidence="3" key="2">
    <citation type="submission" date="2022-06" db="UniProtKB">
        <authorList>
            <consortium name="EnsemblMetazoa"/>
        </authorList>
    </citation>
    <scope>IDENTIFICATION</scope>
    <source>
        <strain evidence="3">PS312</strain>
    </source>
</reference>
<keyword evidence="1" id="KW-0472">Membrane</keyword>
<evidence type="ECO:0000313" key="3">
    <source>
        <dbReference type="EnsemblMetazoa" id="PPA46604.1"/>
    </source>
</evidence>
<feature type="transmembrane region" description="Helical" evidence="1">
    <location>
        <begin position="20"/>
        <end position="42"/>
    </location>
</feature>
<dbReference type="SUPFAM" id="SSF54236">
    <property type="entry name" value="Ubiquitin-like"/>
    <property type="match status" value="1"/>
</dbReference>
<dbReference type="AlphaFoldDB" id="A0A8R1Z8R5"/>
<dbReference type="InterPro" id="IPR000159">
    <property type="entry name" value="RA_dom"/>
</dbReference>
<dbReference type="PROSITE" id="PS50200">
    <property type="entry name" value="RA"/>
    <property type="match status" value="1"/>
</dbReference>
<dbReference type="Gene3D" id="3.10.20.90">
    <property type="entry name" value="Phosphatidylinositol 3-kinase Catalytic Subunit, Chain A, domain 1"/>
    <property type="match status" value="1"/>
</dbReference>
<dbReference type="PANTHER" id="PTHR21298:SF2">
    <property type="entry name" value="GH01721P"/>
    <property type="match status" value="1"/>
</dbReference>
<dbReference type="InterPro" id="IPR029071">
    <property type="entry name" value="Ubiquitin-like_domsf"/>
</dbReference>
<keyword evidence="1" id="KW-0812">Transmembrane</keyword>
<proteinExistence type="predicted"/>
<evidence type="ECO:0000259" key="2">
    <source>
        <dbReference type="PROSITE" id="PS50200"/>
    </source>
</evidence>
<gene>
    <name evidence="3" type="primary">WBGene00304383</name>
</gene>
<evidence type="ECO:0000313" key="4">
    <source>
        <dbReference type="Proteomes" id="UP000005239"/>
    </source>
</evidence>
<dbReference type="Proteomes" id="UP000005239">
    <property type="component" value="Unassembled WGS sequence"/>
</dbReference>
<feature type="domain" description="Ras-associating" evidence="2">
    <location>
        <begin position="103"/>
        <end position="197"/>
    </location>
</feature>
<evidence type="ECO:0000256" key="1">
    <source>
        <dbReference type="SAM" id="Phobius"/>
    </source>
</evidence>
<dbReference type="EnsemblMetazoa" id="PPA46604.1">
    <property type="protein sequence ID" value="PPA46604.1"/>
    <property type="gene ID" value="WBGene00304383"/>
</dbReference>
<dbReference type="OrthoDB" id="3908708at2759"/>